<feature type="region of interest" description="Disordered" evidence="1">
    <location>
        <begin position="460"/>
        <end position="547"/>
    </location>
</feature>
<comment type="caution">
    <text evidence="2">The sequence shown here is derived from an EMBL/GenBank/DDBJ whole genome shotgun (WGS) entry which is preliminary data.</text>
</comment>
<evidence type="ECO:0000313" key="3">
    <source>
        <dbReference type="Proteomes" id="UP001174909"/>
    </source>
</evidence>
<feature type="compositionally biased region" description="Acidic residues" evidence="1">
    <location>
        <begin position="468"/>
        <end position="491"/>
    </location>
</feature>
<evidence type="ECO:0000313" key="2">
    <source>
        <dbReference type="EMBL" id="CAI8033055.1"/>
    </source>
</evidence>
<evidence type="ECO:0000256" key="1">
    <source>
        <dbReference type="SAM" id="MobiDB-lite"/>
    </source>
</evidence>
<feature type="region of interest" description="Disordered" evidence="1">
    <location>
        <begin position="359"/>
        <end position="381"/>
    </location>
</feature>
<dbReference type="Proteomes" id="UP001174909">
    <property type="component" value="Unassembled WGS sequence"/>
</dbReference>
<dbReference type="InterPro" id="IPR010770">
    <property type="entry name" value="Ecd"/>
</dbReference>
<proteinExistence type="predicted"/>
<keyword evidence="3" id="KW-1185">Reference proteome</keyword>
<sequence length="547" mass="60370">MNRASSSPLPDDTVFYKLFPAREKRGDAVKELDLTCLAVKCSELAKKLAGDHVWHYRSFQLEVCHHVTTDPAQTPPHLCGSLCYRDNVEDEWLVVWLLLEISKCFSNLVISVSDEDGEFLLIETAHHLPSWLRPETAQNRVFLCRGSLHVIPQPQTPAEISRYPVATPTLREAVELVSDPATPTEAAQVVQEALLHRISCFPAAIETNLHRANCYLPWPVGHMMSCEVHQMSVCKLLHMRFNPPPHSGFRLAPPTNHTHKAHELGMKLTCGLEMVLSCVGKGEEGNHLMNDTSWKMFLKNLQENDYFQGEVEGSQKHQQLMTSARDYFLTTTLSAAGGPEIHRDPVEAAGVRTRQLLASNPGSEEDMRQNSCSLPPPDDDGWLEISPTELDAMMRKAAGYEPGEVSKEGERQAAAEEVVRGVKSFVDTVSSHEGAEFPWSGERGRGVDIDVDAVLQALRGEGERGEGESDSGEEEEEEEEGVREMMEEMAQELEAAGFKSSLGPEEGEEGDLEMVKNLLSSLAAQPEAAGPASNILHSLGIPVPDPD</sequence>
<protein>
    <submittedName>
        <fullName evidence="2">Protein ecdysoneless homolog</fullName>
    </submittedName>
</protein>
<accession>A0AA35X018</accession>
<dbReference type="AlphaFoldDB" id="A0AA35X018"/>
<dbReference type="GO" id="GO:0005634">
    <property type="term" value="C:nucleus"/>
    <property type="evidence" value="ECO:0007669"/>
    <property type="project" value="TreeGrafter"/>
</dbReference>
<gene>
    <name evidence="2" type="ORF">GBAR_LOCUS18642</name>
</gene>
<reference evidence="2" key="1">
    <citation type="submission" date="2023-03" db="EMBL/GenBank/DDBJ databases">
        <authorList>
            <person name="Steffen K."/>
            <person name="Cardenas P."/>
        </authorList>
    </citation>
    <scope>NUCLEOTIDE SEQUENCE</scope>
</reference>
<dbReference type="EMBL" id="CASHTH010002640">
    <property type="protein sequence ID" value="CAI8033055.1"/>
    <property type="molecule type" value="Genomic_DNA"/>
</dbReference>
<name>A0AA35X018_GEOBA</name>
<dbReference type="Pfam" id="PF07093">
    <property type="entry name" value="SGT1"/>
    <property type="match status" value="2"/>
</dbReference>
<organism evidence="2 3">
    <name type="scientific">Geodia barretti</name>
    <name type="common">Barrett's horny sponge</name>
    <dbReference type="NCBI Taxonomy" id="519541"/>
    <lineage>
        <taxon>Eukaryota</taxon>
        <taxon>Metazoa</taxon>
        <taxon>Porifera</taxon>
        <taxon>Demospongiae</taxon>
        <taxon>Heteroscleromorpha</taxon>
        <taxon>Tetractinellida</taxon>
        <taxon>Astrophorina</taxon>
        <taxon>Geodiidae</taxon>
        <taxon>Geodia</taxon>
    </lineage>
</organism>
<dbReference type="PANTHER" id="PTHR13060:SF0">
    <property type="entry name" value="PROTEIN ECDYSONELESS HOMOLOG"/>
    <property type="match status" value="1"/>
</dbReference>
<dbReference type="PANTHER" id="PTHR13060">
    <property type="entry name" value="SGT1 PROTEIN HSGT1 SUPPRESSOR OF GCR2"/>
    <property type="match status" value="1"/>
</dbReference>